<dbReference type="GO" id="GO:0006508">
    <property type="term" value="P:proteolysis"/>
    <property type="evidence" value="ECO:0007669"/>
    <property type="project" value="UniProtKB-KW"/>
</dbReference>
<keyword evidence="4" id="KW-1185">Reference proteome</keyword>
<feature type="transmembrane region" description="Helical" evidence="1">
    <location>
        <begin position="161"/>
        <end position="178"/>
    </location>
</feature>
<feature type="transmembrane region" description="Helical" evidence="1">
    <location>
        <begin position="12"/>
        <end position="30"/>
    </location>
</feature>
<dbReference type="InterPro" id="IPR003675">
    <property type="entry name" value="Rce1/LyrA-like_dom"/>
</dbReference>
<keyword evidence="1" id="KW-0472">Membrane</keyword>
<evidence type="ECO:0000259" key="2">
    <source>
        <dbReference type="Pfam" id="PF02517"/>
    </source>
</evidence>
<dbReference type="EMBL" id="CP063194">
    <property type="protein sequence ID" value="WCZ39432.1"/>
    <property type="molecule type" value="Genomic_DNA"/>
</dbReference>
<name>A0ABY7ULU1_9CORY</name>
<keyword evidence="1" id="KW-1133">Transmembrane helix</keyword>
<dbReference type="Pfam" id="PF02517">
    <property type="entry name" value="Rce1-like"/>
    <property type="match status" value="1"/>
</dbReference>
<keyword evidence="1" id="KW-0812">Transmembrane</keyword>
<feature type="transmembrane region" description="Helical" evidence="1">
    <location>
        <begin position="213"/>
        <end position="230"/>
    </location>
</feature>
<reference evidence="3 4" key="1">
    <citation type="submission" date="2020-10" db="EMBL/GenBank/DDBJ databases">
        <title>Complete genome sequence of Corynebacterium jeddahense DSM 45997, type strain of Corynebacterium jeddahense.</title>
        <authorList>
            <person name="Busche T."/>
            <person name="Kalinowski J."/>
            <person name="Ruckert C."/>
        </authorList>
    </citation>
    <scope>NUCLEOTIDE SEQUENCE [LARGE SCALE GENOMIC DNA]</scope>
    <source>
        <strain evidence="3 4">DSM 45997</strain>
    </source>
</reference>
<evidence type="ECO:0000256" key="1">
    <source>
        <dbReference type="SAM" id="Phobius"/>
    </source>
</evidence>
<gene>
    <name evidence="3" type="ORF">CJEDD_09225</name>
</gene>
<feature type="transmembrane region" description="Helical" evidence="1">
    <location>
        <begin position="136"/>
        <end position="155"/>
    </location>
</feature>
<organism evidence="3 4">
    <name type="scientific">Corynebacterium jeddahense</name>
    <dbReference type="NCBI Taxonomy" id="1414719"/>
    <lineage>
        <taxon>Bacteria</taxon>
        <taxon>Bacillati</taxon>
        <taxon>Actinomycetota</taxon>
        <taxon>Actinomycetes</taxon>
        <taxon>Mycobacteriales</taxon>
        <taxon>Corynebacteriaceae</taxon>
        <taxon>Corynebacterium</taxon>
    </lineage>
</organism>
<evidence type="ECO:0000313" key="4">
    <source>
        <dbReference type="Proteomes" id="UP001218071"/>
    </source>
</evidence>
<feature type="domain" description="CAAX prenyl protease 2/Lysostaphin resistance protein A-like" evidence="2">
    <location>
        <begin position="110"/>
        <end position="195"/>
    </location>
</feature>
<dbReference type="Proteomes" id="UP001218071">
    <property type="component" value="Chromosome"/>
</dbReference>
<feature type="transmembrane region" description="Helical" evidence="1">
    <location>
        <begin position="80"/>
        <end position="100"/>
    </location>
</feature>
<protein>
    <submittedName>
        <fullName evidence="3">CAAX amino terminal protease self- immunity</fullName>
    </submittedName>
</protein>
<evidence type="ECO:0000313" key="3">
    <source>
        <dbReference type="EMBL" id="WCZ39432.1"/>
    </source>
</evidence>
<keyword evidence="3" id="KW-0378">Hydrolase</keyword>
<feature type="transmembrane region" description="Helical" evidence="1">
    <location>
        <begin position="106"/>
        <end position="124"/>
    </location>
</feature>
<accession>A0ABY7ULU1</accession>
<sequence length="256" mass="26929">MKGRLRECAEVVVLAVFLSAAADFIMMMVLSGQPFDPGWSEVRNLAVMAAALPAPFLAAKWSGRSWRDLFGPAQRVRWGLLARCLLVAGGVYATVLAWRLASGGSINIALVAACFIVVPLQAAAEEAIFRGSLPQLIGGSAWLAYGLPGLVFVVGHTGGPFSLVGVAAFAACVSYLAWRSDGLEAPVALHTCTNLAFYVPLVCGSPVHIADFFINVAAPLCATGLIALLLRRYPRNGYASSPLPKKSSEPRTPGSA</sequence>
<proteinExistence type="predicted"/>
<dbReference type="GO" id="GO:0008233">
    <property type="term" value="F:peptidase activity"/>
    <property type="evidence" value="ECO:0007669"/>
    <property type="project" value="UniProtKB-KW"/>
</dbReference>
<keyword evidence="3" id="KW-0645">Protease</keyword>